<organism evidence="3 4">
    <name type="scientific">Thomasclavelia cocleata</name>
    <dbReference type="NCBI Taxonomy" id="69824"/>
    <lineage>
        <taxon>Bacteria</taxon>
        <taxon>Bacillati</taxon>
        <taxon>Bacillota</taxon>
        <taxon>Erysipelotrichia</taxon>
        <taxon>Erysipelotrichales</taxon>
        <taxon>Coprobacillaceae</taxon>
        <taxon>Thomasclavelia</taxon>
    </lineage>
</organism>
<dbReference type="EMBL" id="FOIN01000017">
    <property type="protein sequence ID" value="SET53832.1"/>
    <property type="molecule type" value="Genomic_DNA"/>
</dbReference>
<dbReference type="OrthoDB" id="1651969at2"/>
<accession>A0A1I0F6Y2</accession>
<reference evidence="3" key="1">
    <citation type="submission" date="2016-10" db="EMBL/GenBank/DDBJ databases">
        <authorList>
            <person name="de Groot N.N."/>
        </authorList>
    </citation>
    <scope>NUCLEOTIDE SEQUENCE [LARGE SCALE GENOMIC DNA]</scope>
    <source>
        <strain evidence="3">DSM 1551</strain>
    </source>
</reference>
<reference evidence="4" key="2">
    <citation type="submission" date="2016-10" db="EMBL/GenBank/DDBJ databases">
        <authorList>
            <person name="Varghese N."/>
            <person name="Submissions S."/>
        </authorList>
    </citation>
    <scope>NUCLEOTIDE SEQUENCE [LARGE SCALE GENOMIC DNA]</scope>
    <source>
        <strain evidence="4">DSM 1551</strain>
    </source>
</reference>
<keyword evidence="1" id="KW-0472">Membrane</keyword>
<reference evidence="2 5" key="3">
    <citation type="journal article" date="2020" name="Microbiome">
        <title>Single-cell genomics of uncultured bacteria reveals dietary fiber responders in the mouse gut microbiota.</title>
        <authorList>
            <person name="Chijiiwa R."/>
            <person name="Hosokawa M."/>
            <person name="Kogawa M."/>
            <person name="Nishikawa Y."/>
            <person name="Ide K."/>
            <person name="Sakanashi C."/>
            <person name="Takahashi K."/>
            <person name="Takeyama H."/>
        </authorList>
    </citation>
    <scope>NUCLEOTIDE SEQUENCE [LARGE SCALE GENOMIC DNA]</scope>
    <source>
        <strain evidence="2">IMSAGC_017</strain>
    </source>
</reference>
<sequence length="68" mass="7774">MDKEKKKLLKDLFFCLQLGFQVIGIFLFAVIVGLWLDKQFNTQPVILLILLFLAFGYVIKILLGAGKE</sequence>
<feature type="transmembrane region" description="Helical" evidence="1">
    <location>
        <begin position="42"/>
        <end position="63"/>
    </location>
</feature>
<evidence type="ECO:0000313" key="2">
    <source>
        <dbReference type="EMBL" id="GFI41493.1"/>
    </source>
</evidence>
<dbReference type="Proteomes" id="UP000490821">
    <property type="component" value="Unassembled WGS sequence"/>
</dbReference>
<dbReference type="GeneID" id="78288514"/>
<dbReference type="InterPro" id="IPR032820">
    <property type="entry name" value="ATPase_put"/>
</dbReference>
<evidence type="ECO:0000313" key="3">
    <source>
        <dbReference type="EMBL" id="SET53832.1"/>
    </source>
</evidence>
<proteinExistence type="predicted"/>
<dbReference type="Proteomes" id="UP000198558">
    <property type="component" value="Unassembled WGS sequence"/>
</dbReference>
<dbReference type="AlphaFoldDB" id="A0A1I0F6Y2"/>
<evidence type="ECO:0000313" key="5">
    <source>
        <dbReference type="Proteomes" id="UP000490821"/>
    </source>
</evidence>
<evidence type="ECO:0000313" key="4">
    <source>
        <dbReference type="Proteomes" id="UP000198558"/>
    </source>
</evidence>
<keyword evidence="1" id="KW-0812">Transmembrane</keyword>
<gene>
    <name evidence="2" type="ORF">IMSAGC017_01537</name>
    <name evidence="3" type="ORF">SAMN04489758_11719</name>
</gene>
<dbReference type="EMBL" id="BLMI01000185">
    <property type="protein sequence ID" value="GFI41493.1"/>
    <property type="molecule type" value="Genomic_DNA"/>
</dbReference>
<keyword evidence="1" id="KW-1133">Transmembrane helix</keyword>
<name>A0A1I0F6Y2_9FIRM</name>
<keyword evidence="4" id="KW-1185">Reference proteome</keyword>
<feature type="transmembrane region" description="Helical" evidence="1">
    <location>
        <begin position="12"/>
        <end position="36"/>
    </location>
</feature>
<dbReference type="Pfam" id="PF09527">
    <property type="entry name" value="ATPase_gene1"/>
    <property type="match status" value="1"/>
</dbReference>
<dbReference type="RefSeq" id="WP_092354091.1">
    <property type="nucleotide sequence ID" value="NZ_BLMI01000185.1"/>
</dbReference>
<protein>
    <submittedName>
        <fullName evidence="3">Putative F0F1-ATPase subunit Ca2+/Mg2+ transporter</fullName>
    </submittedName>
</protein>
<evidence type="ECO:0000256" key="1">
    <source>
        <dbReference type="SAM" id="Phobius"/>
    </source>
</evidence>